<sequence>MRDLLTVMMEPVARQFTSDAPIRFTTVRTRRGFGGMRDTVGTGSVSNHQPYSRRGSLTDCANTVMINDDGFSTSRNVRLKPDIRLLLVHASPVFTDQ</sequence>
<proteinExistence type="predicted"/>
<dbReference type="Proteomes" id="UP001303046">
    <property type="component" value="Unassembled WGS sequence"/>
</dbReference>
<protein>
    <submittedName>
        <fullName evidence="1">Uncharacterized protein</fullName>
    </submittedName>
</protein>
<keyword evidence="2" id="KW-1185">Reference proteome</keyword>
<reference evidence="1 2" key="1">
    <citation type="submission" date="2023-08" db="EMBL/GenBank/DDBJ databases">
        <title>A Necator americanus chromosomal reference genome.</title>
        <authorList>
            <person name="Ilik V."/>
            <person name="Petrzelkova K.J."/>
            <person name="Pardy F."/>
            <person name="Fuh T."/>
            <person name="Niatou-Singa F.S."/>
            <person name="Gouil Q."/>
            <person name="Baker L."/>
            <person name="Ritchie M.E."/>
            <person name="Jex A.R."/>
            <person name="Gazzola D."/>
            <person name="Li H."/>
            <person name="Toshio Fujiwara R."/>
            <person name="Zhan B."/>
            <person name="Aroian R.V."/>
            <person name="Pafco B."/>
            <person name="Schwarz E.M."/>
        </authorList>
    </citation>
    <scope>NUCLEOTIDE SEQUENCE [LARGE SCALE GENOMIC DNA]</scope>
    <source>
        <strain evidence="1 2">Aroian</strain>
        <tissue evidence="1">Whole animal</tissue>
    </source>
</reference>
<dbReference type="EMBL" id="JAVFWL010000002">
    <property type="protein sequence ID" value="KAK6738180.1"/>
    <property type="molecule type" value="Genomic_DNA"/>
</dbReference>
<gene>
    <name evidence="1" type="primary">Necator_chrII.g8140</name>
    <name evidence="1" type="ORF">RB195_020346</name>
</gene>
<comment type="caution">
    <text evidence="1">The sequence shown here is derived from an EMBL/GenBank/DDBJ whole genome shotgun (WGS) entry which is preliminary data.</text>
</comment>
<name>A0ABR1CL61_NECAM</name>
<accession>A0ABR1CL61</accession>
<evidence type="ECO:0000313" key="1">
    <source>
        <dbReference type="EMBL" id="KAK6738180.1"/>
    </source>
</evidence>
<organism evidence="1 2">
    <name type="scientific">Necator americanus</name>
    <name type="common">Human hookworm</name>
    <dbReference type="NCBI Taxonomy" id="51031"/>
    <lineage>
        <taxon>Eukaryota</taxon>
        <taxon>Metazoa</taxon>
        <taxon>Ecdysozoa</taxon>
        <taxon>Nematoda</taxon>
        <taxon>Chromadorea</taxon>
        <taxon>Rhabditida</taxon>
        <taxon>Rhabditina</taxon>
        <taxon>Rhabditomorpha</taxon>
        <taxon>Strongyloidea</taxon>
        <taxon>Ancylostomatidae</taxon>
        <taxon>Bunostominae</taxon>
        <taxon>Necator</taxon>
    </lineage>
</organism>
<evidence type="ECO:0000313" key="2">
    <source>
        <dbReference type="Proteomes" id="UP001303046"/>
    </source>
</evidence>